<dbReference type="Pfam" id="PF00078">
    <property type="entry name" value="RVT_1"/>
    <property type="match status" value="1"/>
</dbReference>
<organism evidence="4 5">
    <name type="scientific">Ustilago hordei</name>
    <name type="common">Barley covered smut fungus</name>
    <dbReference type="NCBI Taxonomy" id="120017"/>
    <lineage>
        <taxon>Eukaryota</taxon>
        <taxon>Fungi</taxon>
        <taxon>Dikarya</taxon>
        <taxon>Basidiomycota</taxon>
        <taxon>Ustilaginomycotina</taxon>
        <taxon>Ustilaginomycetes</taxon>
        <taxon>Ustilaginales</taxon>
        <taxon>Ustilaginaceae</taxon>
        <taxon>Ustilago</taxon>
    </lineage>
</organism>
<dbReference type="CDD" id="cd09275">
    <property type="entry name" value="RNase_HI_RT_DIRS1"/>
    <property type="match status" value="1"/>
</dbReference>
<feature type="signal peptide" evidence="2">
    <location>
        <begin position="1"/>
        <end position="18"/>
    </location>
</feature>
<dbReference type="AlphaFoldDB" id="I2FLY5"/>
<dbReference type="InterPro" id="IPR052055">
    <property type="entry name" value="Hepadnavirus_pol/RT"/>
</dbReference>
<dbReference type="eggNOG" id="ENOG502S6D7">
    <property type="taxonomic scope" value="Eukaryota"/>
</dbReference>
<keyword evidence="5" id="KW-1185">Reference proteome</keyword>
<evidence type="ECO:0000256" key="2">
    <source>
        <dbReference type="SAM" id="SignalP"/>
    </source>
</evidence>
<dbReference type="Gene3D" id="3.30.420.10">
    <property type="entry name" value="Ribonuclease H-like superfamily/Ribonuclease H"/>
    <property type="match status" value="1"/>
</dbReference>
<feature type="region of interest" description="Disordered" evidence="1">
    <location>
        <begin position="1012"/>
        <end position="1080"/>
    </location>
</feature>
<accession>I2FLY5</accession>
<gene>
    <name evidence="4" type="ORF">UHOR_12189</name>
</gene>
<feature type="domain" description="Reverse transcriptase" evidence="3">
    <location>
        <begin position="538"/>
        <end position="710"/>
    </location>
</feature>
<dbReference type="Gene3D" id="3.30.70.270">
    <property type="match status" value="1"/>
</dbReference>
<dbReference type="HOGENOM" id="CLU_275732_0_0_1"/>
<dbReference type="STRING" id="1128400.I2FLY5"/>
<feature type="region of interest" description="Disordered" evidence="1">
    <location>
        <begin position="196"/>
        <end position="227"/>
    </location>
</feature>
<dbReference type="Proteomes" id="UP000006174">
    <property type="component" value="Unassembled WGS sequence"/>
</dbReference>
<evidence type="ECO:0000259" key="3">
    <source>
        <dbReference type="Pfam" id="PF00078"/>
    </source>
</evidence>
<dbReference type="InterPro" id="IPR043128">
    <property type="entry name" value="Rev_trsase/Diguanyl_cyclase"/>
</dbReference>
<evidence type="ECO:0000313" key="4">
    <source>
        <dbReference type="EMBL" id="CCF47928.1"/>
    </source>
</evidence>
<dbReference type="PANTHER" id="PTHR33050">
    <property type="entry name" value="REVERSE TRANSCRIPTASE DOMAIN-CONTAINING PROTEIN"/>
    <property type="match status" value="1"/>
</dbReference>
<protein>
    <recommendedName>
        <fullName evidence="3">Reverse transcriptase domain-containing protein</fullName>
    </recommendedName>
</protein>
<feature type="compositionally biased region" description="Low complexity" evidence="1">
    <location>
        <begin position="1053"/>
        <end position="1075"/>
    </location>
</feature>
<evidence type="ECO:0000313" key="5">
    <source>
        <dbReference type="Proteomes" id="UP000006174"/>
    </source>
</evidence>
<dbReference type="InterPro" id="IPR036397">
    <property type="entry name" value="RNaseH_sf"/>
</dbReference>
<name>I2FLY5_USTHO</name>
<sequence>MTPHFAATAILCLPQALAAGLGSCSRSPGAIDRSSSTLAACSPCPSFSSSADTIRAGPAFAPTASVITLSARINGIDSRISRLEGTIHSSFATILTRIASLQSSSAPATEVISQVANDTLKPERLILLCNPEYRISKETPAQAGLVFADSQVRIAEESSEQRSSSFAKAIPNIRALAQVWLVYTAIQGHTLLTNIRTPTAPSSGPPGSKLGAKSSRPGRTTTNPPPVEICMHDFPHRPVARTALHHASLVDRAMSPATTGPGPAATLLPAPSSPGSCLVDPLHSASSPSNPGLVDMLLPASLSTGPGLANMLLVAPSSSGSGLVALLWPTSSSFGSGLVGSESPATPLGSGLGDQRFSTSLPSTSCPPSTCSTVLAPSLEFFAPQGIANMSSDLASTLLVSLLTGPAPPARPNTTCELPIFDYSDTPATVGSLKLECWAPFLNLYPDQGFADQLWGALSHGTLLGYSGPLHDHARLVGSNLPMDLEDTLHLHREIASRVLEGHLQLVDDPGAARLVCSPVGVVPKPHSDKCHTIYHLSHPRQPGMRLPSVNDGIHPSFVSIRYETLDTIIDFVRDHQGASLWKADLEDAFRHIIIAENDARLLGFHFDGRYYQECALAFGGRSSPFLFNLFAKFLHWVTSFALQSASPSPTSHSEVSHYLDNFFGASDPTSNASTPIQALSIVAAVLGFRLSHKKTVWSTTHLEILGIELDSVAQMASITDQHHQHILGLCQRIIDQGWASLLELQQITGHLQFVTRVAPHGRAFLRRIYDAVTSHRRAPFGRRISRATRDELIWWTSMLSAWDGMSLLQPSPLIIEHVWTDASKCSIGSHCGHMEHPTAVFSWELSRCHCQKDIRFLEALAVLEALRLFSPAWPGPRRVILYVDNENVEHGLQKGSIRNPMTQVLFREIFALCLQRHINLQVTSVRSAANTLADALSRRRFVLIQQEYPRAFSLLQFNSRATPPSPPAALLSPPSYLNKRPSSSGMALHPLLAPAPPSSAWISPPLLPPCFTPHNPSQRQPQLSSNGWRTTTGMQGHIKQSSAVSQYSGPGTSTLASPPWPSAPTASPGPSEASGVPLATQLQPPSCLLRSLSSTDLSTPCPLSAHPSITAACFMWPSAWPLPASSALASLLGKHHLPHPSSPLAQLHLLRMGPMP</sequence>
<dbReference type="InterPro" id="IPR000477">
    <property type="entry name" value="RT_dom"/>
</dbReference>
<feature type="compositionally biased region" description="Polar residues" evidence="1">
    <location>
        <begin position="1015"/>
        <end position="1052"/>
    </location>
</feature>
<dbReference type="EMBL" id="CAGI01000022">
    <property type="protein sequence ID" value="CCF47928.1"/>
    <property type="molecule type" value="Genomic_DNA"/>
</dbReference>
<keyword evidence="2" id="KW-0732">Signal</keyword>
<proteinExistence type="predicted"/>
<dbReference type="GO" id="GO:0003676">
    <property type="term" value="F:nucleic acid binding"/>
    <property type="evidence" value="ECO:0007669"/>
    <property type="project" value="InterPro"/>
</dbReference>
<dbReference type="OrthoDB" id="2556210at2759"/>
<comment type="caution">
    <text evidence="4">The sequence shown here is derived from an EMBL/GenBank/DDBJ whole genome shotgun (WGS) entry which is preliminary data.</text>
</comment>
<dbReference type="InterPro" id="IPR043502">
    <property type="entry name" value="DNA/RNA_pol_sf"/>
</dbReference>
<dbReference type="PANTHER" id="PTHR33050:SF8">
    <property type="entry name" value="REVERSE TRANSCRIPTASE DOMAIN-CONTAINING PROTEIN"/>
    <property type="match status" value="1"/>
</dbReference>
<evidence type="ECO:0000256" key="1">
    <source>
        <dbReference type="SAM" id="MobiDB-lite"/>
    </source>
</evidence>
<dbReference type="Gene3D" id="3.10.10.10">
    <property type="entry name" value="HIV Type 1 Reverse Transcriptase, subunit A, domain 1"/>
    <property type="match status" value="1"/>
</dbReference>
<dbReference type="SUPFAM" id="SSF56672">
    <property type="entry name" value="DNA/RNA polymerases"/>
    <property type="match status" value="1"/>
</dbReference>
<feature type="chain" id="PRO_5003657988" description="Reverse transcriptase domain-containing protein" evidence="2">
    <location>
        <begin position="19"/>
        <end position="1157"/>
    </location>
</feature>
<reference evidence="4 5" key="1">
    <citation type="journal article" date="2012" name="Plant Cell">
        <title>Genome comparison of barley and maize smut fungi reveals targeted loss of RNA silencing components and species-specific presence of transposable elements.</title>
        <authorList>
            <person name="Laurie J.D."/>
            <person name="Ali S."/>
            <person name="Linning R."/>
            <person name="Mannhaupt G."/>
            <person name="Wong P."/>
            <person name="Gueldener U."/>
            <person name="Muensterkoetter M."/>
            <person name="Moore R."/>
            <person name="Kahmann R."/>
            <person name="Bakkeren G."/>
            <person name="Schirawski J."/>
        </authorList>
    </citation>
    <scope>NUCLEOTIDE SEQUENCE [LARGE SCALE GENOMIC DNA]</scope>
    <source>
        <strain evidence="5">Uh4875-4</strain>
    </source>
</reference>